<proteinExistence type="predicted"/>
<comment type="caution">
    <text evidence="1">The sequence shown here is derived from an EMBL/GenBank/DDBJ whole genome shotgun (WGS) entry which is preliminary data.</text>
</comment>
<reference evidence="1" key="1">
    <citation type="submission" date="2022-10" db="EMBL/GenBank/DDBJ databases">
        <title>Chryseobacterium sp. nov., a novel bacterial species.</title>
        <authorList>
            <person name="Cao Y."/>
        </authorList>
    </citation>
    <scope>NUCLEOTIDE SEQUENCE</scope>
    <source>
        <strain evidence="1">CCTCC AB2015118</strain>
    </source>
</reference>
<dbReference type="Proteomes" id="UP001073122">
    <property type="component" value="Unassembled WGS sequence"/>
</dbReference>
<dbReference type="EMBL" id="JAOVZW010000013">
    <property type="protein sequence ID" value="MCX8524568.1"/>
    <property type="molecule type" value="Genomic_DNA"/>
</dbReference>
<keyword evidence="2" id="KW-1185">Reference proteome</keyword>
<accession>A0ABT3XR17</accession>
<evidence type="ECO:0000313" key="2">
    <source>
        <dbReference type="Proteomes" id="UP001073122"/>
    </source>
</evidence>
<name>A0ABT3XR17_9FLAO</name>
<organism evidence="1 2">
    <name type="scientific">Chryseobacterium formosus</name>
    <dbReference type="NCBI Taxonomy" id="1537363"/>
    <lineage>
        <taxon>Bacteria</taxon>
        <taxon>Pseudomonadati</taxon>
        <taxon>Bacteroidota</taxon>
        <taxon>Flavobacteriia</taxon>
        <taxon>Flavobacteriales</taxon>
        <taxon>Weeksellaceae</taxon>
        <taxon>Chryseobacterium group</taxon>
        <taxon>Chryseobacterium</taxon>
    </lineage>
</organism>
<sequence>MLKVNFLCFVLIVFFQLSHAQFKLKSISPTVDQQDSFNIQIIKTLCEFLENQDPKFWLESDFKKFKSPYYEIIGIESEKLGDKFYQPSLMEIIPTDEDGKKL</sequence>
<protein>
    <submittedName>
        <fullName evidence="1">Uncharacterized protein</fullName>
    </submittedName>
</protein>
<dbReference type="RefSeq" id="WP_267265856.1">
    <property type="nucleotide sequence ID" value="NZ_JAOVZW010000013.1"/>
</dbReference>
<gene>
    <name evidence="1" type="ORF">OF897_11650</name>
</gene>
<evidence type="ECO:0000313" key="1">
    <source>
        <dbReference type="EMBL" id="MCX8524568.1"/>
    </source>
</evidence>